<proteinExistence type="predicted"/>
<feature type="compositionally biased region" description="Basic and acidic residues" evidence="1">
    <location>
        <begin position="112"/>
        <end position="122"/>
    </location>
</feature>
<dbReference type="EMBL" id="JH687400">
    <property type="protein sequence ID" value="EIM79944.1"/>
    <property type="molecule type" value="Genomic_DNA"/>
</dbReference>
<protein>
    <recommendedName>
        <fullName evidence="4">BTB domain-containing protein</fullName>
    </recommendedName>
</protein>
<feature type="compositionally biased region" description="Basic residues" evidence="1">
    <location>
        <begin position="175"/>
        <end position="185"/>
    </location>
</feature>
<dbReference type="Proteomes" id="UP000053927">
    <property type="component" value="Unassembled WGS sequence"/>
</dbReference>
<dbReference type="GeneID" id="18802250"/>
<feature type="region of interest" description="Disordered" evidence="1">
    <location>
        <begin position="88"/>
        <end position="210"/>
    </location>
</feature>
<dbReference type="OrthoDB" id="3217871at2759"/>
<evidence type="ECO:0000256" key="1">
    <source>
        <dbReference type="SAM" id="MobiDB-lite"/>
    </source>
</evidence>
<dbReference type="KEGG" id="shs:STEHIDRAFT_163199"/>
<accession>R7RX75</accession>
<name>R7RX75_STEHR</name>
<evidence type="ECO:0008006" key="4">
    <source>
        <dbReference type="Google" id="ProtNLM"/>
    </source>
</evidence>
<dbReference type="AlphaFoldDB" id="R7RX75"/>
<reference evidence="3" key="1">
    <citation type="journal article" date="2012" name="Science">
        <title>The Paleozoic origin of enzymatic lignin decomposition reconstructed from 31 fungal genomes.</title>
        <authorList>
            <person name="Floudas D."/>
            <person name="Binder M."/>
            <person name="Riley R."/>
            <person name="Barry K."/>
            <person name="Blanchette R.A."/>
            <person name="Henrissat B."/>
            <person name="Martinez A.T."/>
            <person name="Otillar R."/>
            <person name="Spatafora J.W."/>
            <person name="Yadav J.S."/>
            <person name="Aerts A."/>
            <person name="Benoit I."/>
            <person name="Boyd A."/>
            <person name="Carlson A."/>
            <person name="Copeland A."/>
            <person name="Coutinho P.M."/>
            <person name="de Vries R.P."/>
            <person name="Ferreira P."/>
            <person name="Findley K."/>
            <person name="Foster B."/>
            <person name="Gaskell J."/>
            <person name="Glotzer D."/>
            <person name="Gorecki P."/>
            <person name="Heitman J."/>
            <person name="Hesse C."/>
            <person name="Hori C."/>
            <person name="Igarashi K."/>
            <person name="Jurgens J.A."/>
            <person name="Kallen N."/>
            <person name="Kersten P."/>
            <person name="Kohler A."/>
            <person name="Kuees U."/>
            <person name="Kumar T.K.A."/>
            <person name="Kuo A."/>
            <person name="LaButti K."/>
            <person name="Larrondo L.F."/>
            <person name="Lindquist E."/>
            <person name="Ling A."/>
            <person name="Lombard V."/>
            <person name="Lucas S."/>
            <person name="Lundell T."/>
            <person name="Martin R."/>
            <person name="McLaughlin D.J."/>
            <person name="Morgenstern I."/>
            <person name="Morin E."/>
            <person name="Murat C."/>
            <person name="Nagy L.G."/>
            <person name="Nolan M."/>
            <person name="Ohm R.A."/>
            <person name="Patyshakuliyeva A."/>
            <person name="Rokas A."/>
            <person name="Ruiz-Duenas F.J."/>
            <person name="Sabat G."/>
            <person name="Salamov A."/>
            <person name="Samejima M."/>
            <person name="Schmutz J."/>
            <person name="Slot J.C."/>
            <person name="St John F."/>
            <person name="Stenlid J."/>
            <person name="Sun H."/>
            <person name="Sun S."/>
            <person name="Syed K."/>
            <person name="Tsang A."/>
            <person name="Wiebenga A."/>
            <person name="Young D."/>
            <person name="Pisabarro A."/>
            <person name="Eastwood D.C."/>
            <person name="Martin F."/>
            <person name="Cullen D."/>
            <person name="Grigoriev I.V."/>
            <person name="Hibbett D.S."/>
        </authorList>
    </citation>
    <scope>NUCLEOTIDE SEQUENCE [LARGE SCALE GENOMIC DNA]</scope>
    <source>
        <strain evidence="3">FP-91666</strain>
    </source>
</reference>
<evidence type="ECO:0000313" key="2">
    <source>
        <dbReference type="EMBL" id="EIM79944.1"/>
    </source>
</evidence>
<feature type="compositionally biased region" description="Polar residues" evidence="1">
    <location>
        <begin position="151"/>
        <end position="164"/>
    </location>
</feature>
<feature type="compositionally biased region" description="Polar residues" evidence="1">
    <location>
        <begin position="1"/>
        <end position="10"/>
    </location>
</feature>
<evidence type="ECO:0000313" key="3">
    <source>
        <dbReference type="Proteomes" id="UP000053927"/>
    </source>
</evidence>
<keyword evidence="3" id="KW-1185">Reference proteome</keyword>
<dbReference type="RefSeq" id="XP_007310933.1">
    <property type="nucleotide sequence ID" value="XM_007310871.1"/>
</dbReference>
<sequence>MAQSSNSSRHTIAKPSEASPVSDHNPDAGDGEGECEQASDPKRTVEGGGHLKGMDTVQEPATQRRHQSTVSIPINESTLKYFAQYKARWGAPPGPSARSAEPSDSRPLVGTESEKHDDRELVDIPGRNNKRAHDSGEEDEAHEGLLVGLSSALTRESANGPSSDSSDESFGFRGFKTRSNKRQRVGRVFTGEITSHLSPPEHRIDAPPAPSFAPPPVVRAASPADSLASYESDSEVLPAPAVPTAPVAPVEAPSTVNPHVRPHPSLFATPITFADYNARFDPLSAPIKYAAPTFDADTTFASTASGIEGPSHPTNGSVSYNDLESHQYQSIDELKKAADSLEHHTFYWEDGDVIIHCGTVIFRVHAEVLVEHSWMYREMFGEDGVATMMSEQRELPGVKVYIHDEGVAGETVEDYEFMLMSFYRPNELKPTSYCTVPKLERILNLSRKYSSVRLREFGICVFSLYAPTSFEGWLHLGERLASSNAHLSTSMSPFAYTDSATAKGKGRAVDMGTNNIHSSLTVRDKFRLHYLAKTHEVWAVQPYVRYLLCQESIDSITTGGGFEDVTITDDPNPYWKFGDSEVEPESNDEMFRIPQEEVLDLLQGRETLKDAQRDFVFGFLSKIRREGKVGNAWDRQNGQLSGGGLSREVERTEKSMTAATSWRVWTLSCDEKRNSETKHSCFMFLIRLHREWEVKKKDIYGLGEGLPLNSLGGLTAEARGLIKGHLCPSCWKKFKSEMRQGQRKVWRVLPRAVGLRDWFEVEKKAKDVNKVGTAGVPKEAWDDARRRAIDMYFESNAGKTKERDELEGREGKWKRELEIRTYEEVRIAYQRERARNATH</sequence>
<feature type="region of interest" description="Disordered" evidence="1">
    <location>
        <begin position="1"/>
        <end position="76"/>
    </location>
</feature>
<gene>
    <name evidence="2" type="ORF">STEHIDRAFT_163199</name>
</gene>
<organism evidence="2 3">
    <name type="scientific">Stereum hirsutum (strain FP-91666)</name>
    <name type="common">White-rot fungus</name>
    <dbReference type="NCBI Taxonomy" id="721885"/>
    <lineage>
        <taxon>Eukaryota</taxon>
        <taxon>Fungi</taxon>
        <taxon>Dikarya</taxon>
        <taxon>Basidiomycota</taxon>
        <taxon>Agaricomycotina</taxon>
        <taxon>Agaricomycetes</taxon>
        <taxon>Russulales</taxon>
        <taxon>Stereaceae</taxon>
        <taxon>Stereum</taxon>
    </lineage>
</organism>